<protein>
    <recommendedName>
        <fullName evidence="3">Leucine-binding protein domain-containing protein</fullName>
    </recommendedName>
</protein>
<dbReference type="Proteomes" id="UP000006034">
    <property type="component" value="Unassembled WGS sequence"/>
</dbReference>
<dbReference type="HOGENOM" id="CLU_024305_0_0_7"/>
<reference evidence="1 2" key="2">
    <citation type="submission" date="2013-04" db="EMBL/GenBank/DDBJ databases">
        <title>The Genome Sequence of Bilophila wadsworthia 3_1_6.</title>
        <authorList>
            <consortium name="The Broad Institute Genomics Platform"/>
            <person name="Earl A."/>
            <person name="Ward D."/>
            <person name="Feldgarden M."/>
            <person name="Gevers D."/>
            <person name="Sibley C."/>
            <person name="Strauss J."/>
            <person name="Allen-Vercoe E."/>
            <person name="Walker B."/>
            <person name="Young S."/>
            <person name="Zeng Q."/>
            <person name="Gargeya S."/>
            <person name="Fitzgerald M."/>
            <person name="Haas B."/>
            <person name="Abouelleil A."/>
            <person name="Allen A.W."/>
            <person name="Alvarado L."/>
            <person name="Arachchi H.M."/>
            <person name="Berlin A.M."/>
            <person name="Chapman S.B."/>
            <person name="Gainer-Dewar J."/>
            <person name="Goldberg J."/>
            <person name="Griggs A."/>
            <person name="Gujja S."/>
            <person name="Hansen M."/>
            <person name="Howarth C."/>
            <person name="Imamovic A."/>
            <person name="Ireland A."/>
            <person name="Larimer J."/>
            <person name="McCowan C."/>
            <person name="Murphy C."/>
            <person name="Pearson M."/>
            <person name="Poon T.W."/>
            <person name="Priest M."/>
            <person name="Roberts A."/>
            <person name="Saif S."/>
            <person name="Shea T."/>
            <person name="Sisk P."/>
            <person name="Sykes S."/>
            <person name="Wortman J."/>
            <person name="Nusbaum C."/>
            <person name="Birren B."/>
        </authorList>
    </citation>
    <scope>NUCLEOTIDE SEQUENCE [LARGE SCALE GENOMIC DNA]</scope>
    <source>
        <strain evidence="1 2">3_1_6</strain>
    </source>
</reference>
<dbReference type="GeneID" id="78085414"/>
<proteinExistence type="predicted"/>
<sequence>MNGCLKRPARAGALVVLACLLLLAGCGRTVFVSGGGYPSSQPGHAVSGQPLSEQADAAWRAGNYAEAERLYNVVARDAALPTEQRALAWERVARAALSSGNMQGAQNALKFWKDLVPGAENSSAWLDVQSKLSAAGGAGQPSFSSGCVALALPLSGAYGPFGNKIAAGATAAQGELSKSGMMMDVRMIDTESSDWLDKLSQLPPQCVMVGGPLRADRYTAMKSRSIQQSRAVFAFLPSLEGSDEGTVAWRFFASPQDQIDAVLNFTRNLGISSYGVLAPTDTYGQRMTDLFLKAVRTNGSTAKIATYPSGDTTSWGEVMRGFVGGTMRGKTPVPTSTFQAAFIPDSWKNLELLVPFLFYQGEDRLVLMGTSLWEQGLSNRSSVNVANLDLAIFPGAWNPASPSPAAGALVRAMAESGKGTPDFWEGIGYDFVRMASVMNLQTPWTPAQVNQRLASAQNMEWSMAPMSWSNGKAAQALFVFRPVQSGFELAEPGAFKTRYNEIIARHARRVGR</sequence>
<evidence type="ECO:0008006" key="3">
    <source>
        <dbReference type="Google" id="ProtNLM"/>
    </source>
</evidence>
<dbReference type="OrthoDB" id="5410879at2"/>
<dbReference type="InterPro" id="IPR028082">
    <property type="entry name" value="Peripla_BP_I"/>
</dbReference>
<evidence type="ECO:0000313" key="2">
    <source>
        <dbReference type="Proteomes" id="UP000006034"/>
    </source>
</evidence>
<dbReference type="eggNOG" id="COG0683">
    <property type="taxonomic scope" value="Bacteria"/>
</dbReference>
<comment type="caution">
    <text evidence="1">The sequence shown here is derived from an EMBL/GenBank/DDBJ whole genome shotgun (WGS) entry which is preliminary data.</text>
</comment>
<dbReference type="AlphaFoldDB" id="E5Y7V8"/>
<dbReference type="PROSITE" id="PS51257">
    <property type="entry name" value="PROKAR_LIPOPROTEIN"/>
    <property type="match status" value="1"/>
</dbReference>
<dbReference type="SUPFAM" id="SSF53822">
    <property type="entry name" value="Periplasmic binding protein-like I"/>
    <property type="match status" value="1"/>
</dbReference>
<dbReference type="InterPro" id="IPR007443">
    <property type="entry name" value="LpoA"/>
</dbReference>
<reference evidence="1 2" key="1">
    <citation type="submission" date="2010-10" db="EMBL/GenBank/DDBJ databases">
        <authorList>
            <consortium name="The Broad Institute Genome Sequencing Platform"/>
            <person name="Ward D."/>
            <person name="Earl A."/>
            <person name="Feldgarden M."/>
            <person name="Young S.K."/>
            <person name="Gargeya S."/>
            <person name="Zeng Q."/>
            <person name="Alvarado L."/>
            <person name="Berlin A."/>
            <person name="Bochicchio J."/>
            <person name="Chapman S.B."/>
            <person name="Chen Z."/>
            <person name="Freedman E."/>
            <person name="Gellesch M."/>
            <person name="Goldberg J."/>
            <person name="Griggs A."/>
            <person name="Gujja S."/>
            <person name="Heilman E."/>
            <person name="Heiman D."/>
            <person name="Howarth C."/>
            <person name="Mehta T."/>
            <person name="Neiman D."/>
            <person name="Pearson M."/>
            <person name="Roberts A."/>
            <person name="Saif S."/>
            <person name="Shea T."/>
            <person name="Shenoy N."/>
            <person name="Sisk P."/>
            <person name="Stolte C."/>
            <person name="Sykes S."/>
            <person name="White J."/>
            <person name="Yandava C."/>
            <person name="Allen-Vercoe E."/>
            <person name="Sibley C."/>
            <person name="Ambrose C.E."/>
            <person name="Strauss J."/>
            <person name="Daigneault M."/>
            <person name="Haas B."/>
            <person name="Nusbaum C."/>
            <person name="Birren B."/>
        </authorList>
    </citation>
    <scope>NUCLEOTIDE SEQUENCE [LARGE SCALE GENOMIC DNA]</scope>
    <source>
        <strain evidence="1 2">3_1_6</strain>
    </source>
</reference>
<evidence type="ECO:0000313" key="1">
    <source>
        <dbReference type="EMBL" id="EFV43925.2"/>
    </source>
</evidence>
<keyword evidence="2" id="KW-1185">Reference proteome</keyword>
<dbReference type="Pfam" id="PF04348">
    <property type="entry name" value="LppC"/>
    <property type="match status" value="1"/>
</dbReference>
<dbReference type="STRING" id="563192.HMPREF0179_02273"/>
<name>E5Y7V8_BILW3</name>
<dbReference type="EMBL" id="ADCP02000001">
    <property type="protein sequence ID" value="EFV43925.2"/>
    <property type="molecule type" value="Genomic_DNA"/>
</dbReference>
<dbReference type="RefSeq" id="WP_016360641.1">
    <property type="nucleotide sequence ID" value="NZ_KE150238.1"/>
</dbReference>
<dbReference type="Gene3D" id="3.40.50.2300">
    <property type="match status" value="2"/>
</dbReference>
<dbReference type="CDD" id="cd06339">
    <property type="entry name" value="PBP1_YraM_LppC_lipoprotein-like"/>
    <property type="match status" value="1"/>
</dbReference>
<organism evidence="1 2">
    <name type="scientific">Bilophila wadsworthia (strain 3_1_6)</name>
    <dbReference type="NCBI Taxonomy" id="563192"/>
    <lineage>
        <taxon>Bacteria</taxon>
        <taxon>Pseudomonadati</taxon>
        <taxon>Thermodesulfobacteriota</taxon>
        <taxon>Desulfovibrionia</taxon>
        <taxon>Desulfovibrionales</taxon>
        <taxon>Desulfovibrionaceae</taxon>
        <taxon>Bilophila</taxon>
    </lineage>
</organism>
<accession>E5Y7V8</accession>
<gene>
    <name evidence="1" type="ORF">HMPREF0179_02273</name>
</gene>